<evidence type="ECO:0000313" key="3">
    <source>
        <dbReference type="Proteomes" id="UP001212803"/>
    </source>
</evidence>
<dbReference type="PANTHER" id="PTHR43459:SF1">
    <property type="entry name" value="EG:BACN32G11.4 PROTEIN"/>
    <property type="match status" value="1"/>
</dbReference>
<dbReference type="Pfam" id="PF00378">
    <property type="entry name" value="ECH_1"/>
    <property type="match status" value="1"/>
</dbReference>
<dbReference type="CDD" id="cd06558">
    <property type="entry name" value="crotonase-like"/>
    <property type="match status" value="1"/>
</dbReference>
<dbReference type="PANTHER" id="PTHR43459">
    <property type="entry name" value="ENOYL-COA HYDRATASE"/>
    <property type="match status" value="1"/>
</dbReference>
<proteinExistence type="inferred from homology"/>
<dbReference type="InterPro" id="IPR029045">
    <property type="entry name" value="ClpP/crotonase-like_dom_sf"/>
</dbReference>
<organism evidence="2 3">
    <name type="scientific">Tepidiforma flava</name>
    <dbReference type="NCBI Taxonomy" id="3004094"/>
    <lineage>
        <taxon>Bacteria</taxon>
        <taxon>Bacillati</taxon>
        <taxon>Chloroflexota</taxon>
        <taxon>Tepidiformia</taxon>
        <taxon>Tepidiformales</taxon>
        <taxon>Tepidiformaceae</taxon>
        <taxon>Tepidiforma</taxon>
    </lineage>
</organism>
<dbReference type="Proteomes" id="UP001212803">
    <property type="component" value="Chromosome"/>
</dbReference>
<name>A0ABY7M491_9CHLR</name>
<keyword evidence="3" id="KW-1185">Reference proteome</keyword>
<protein>
    <submittedName>
        <fullName evidence="2">Enoyl-CoA hydratase-related protein</fullName>
    </submittedName>
</protein>
<gene>
    <name evidence="2" type="ORF">O0235_11365</name>
</gene>
<sequence length="285" mass="30667">MSMELKVTRYTAGDGVAVITLHRPERLNAWTGRMHTEYRWCLQQAEADPAVRVIVVTGAGRGFCAGADARALEGHIEKGGYDPGTPAELPTPGFGVRPEFDHDFAYHFGLAKPTIAAINGPAAGVGLVLACFCDIRFAAAGAKLTTAHGRLGLPAEYGLSWLLPRLIGLSAAMELLLSSRVFLAEEAEQLGLVHRVLPAGELMPAVLDYARRLARTVAPSSLRVTRRQVYADLHRDVGSSVEDAGRLLDELTRGPDFREGVAALLEKREPDFLAVTPPRTAPPAN</sequence>
<dbReference type="InterPro" id="IPR014748">
    <property type="entry name" value="Enoyl-CoA_hydra_C"/>
</dbReference>
<dbReference type="RefSeq" id="WP_270055902.1">
    <property type="nucleotide sequence ID" value="NZ_CP115149.1"/>
</dbReference>
<dbReference type="Gene3D" id="1.10.12.10">
    <property type="entry name" value="Lyase 2-enoyl-coa Hydratase, Chain A, domain 2"/>
    <property type="match status" value="1"/>
</dbReference>
<reference evidence="2 3" key="1">
    <citation type="journal article" date="2023" name="ISME J.">
        <title>Thermophilic Dehalococcoidia with unusual traits shed light on an unexpected past.</title>
        <authorList>
            <person name="Palmer M."/>
            <person name="Covington J.K."/>
            <person name="Zhou E.M."/>
            <person name="Thomas S.C."/>
            <person name="Habib N."/>
            <person name="Seymour C.O."/>
            <person name="Lai D."/>
            <person name="Johnston J."/>
            <person name="Hashimi A."/>
            <person name="Jiao J.Y."/>
            <person name="Muok A.R."/>
            <person name="Liu L."/>
            <person name="Xian W.D."/>
            <person name="Zhi X.Y."/>
            <person name="Li M.M."/>
            <person name="Silva L.P."/>
            <person name="Bowen B.P."/>
            <person name="Louie K."/>
            <person name="Briegel A."/>
            <person name="Pett-Ridge J."/>
            <person name="Weber P.K."/>
            <person name="Tocheva E.I."/>
            <person name="Woyke T."/>
            <person name="Northen T.R."/>
            <person name="Mayali X."/>
            <person name="Li W.J."/>
            <person name="Hedlund B.P."/>
        </authorList>
    </citation>
    <scope>NUCLEOTIDE SEQUENCE [LARGE SCALE GENOMIC DNA]</scope>
    <source>
        <strain evidence="2 3">YIM 72310</strain>
    </source>
</reference>
<accession>A0ABY7M491</accession>
<dbReference type="SUPFAM" id="SSF52096">
    <property type="entry name" value="ClpP/crotonase"/>
    <property type="match status" value="1"/>
</dbReference>
<evidence type="ECO:0000256" key="1">
    <source>
        <dbReference type="ARBA" id="ARBA00005254"/>
    </source>
</evidence>
<dbReference type="EMBL" id="CP115149">
    <property type="protein sequence ID" value="WBL35375.1"/>
    <property type="molecule type" value="Genomic_DNA"/>
</dbReference>
<dbReference type="Gene3D" id="3.90.226.10">
    <property type="entry name" value="2-enoyl-CoA Hydratase, Chain A, domain 1"/>
    <property type="match status" value="1"/>
</dbReference>
<comment type="similarity">
    <text evidence="1">Belongs to the enoyl-CoA hydratase/isomerase family.</text>
</comment>
<dbReference type="InterPro" id="IPR001753">
    <property type="entry name" value="Enoyl-CoA_hydra/iso"/>
</dbReference>
<evidence type="ECO:0000313" key="2">
    <source>
        <dbReference type="EMBL" id="WBL35375.1"/>
    </source>
</evidence>